<accession>A0A8T0GK84</accession>
<feature type="non-terminal residue" evidence="6">
    <location>
        <position position="1"/>
    </location>
</feature>
<dbReference type="GO" id="GO:0003677">
    <property type="term" value="F:DNA binding"/>
    <property type="evidence" value="ECO:0007669"/>
    <property type="project" value="UniProtKB-KW"/>
</dbReference>
<evidence type="ECO:0000259" key="5">
    <source>
        <dbReference type="PROSITE" id="PS50863"/>
    </source>
</evidence>
<evidence type="ECO:0000256" key="4">
    <source>
        <dbReference type="ARBA" id="ARBA00023242"/>
    </source>
</evidence>
<keyword evidence="4" id="KW-0539">Nucleus</keyword>
<protein>
    <recommendedName>
        <fullName evidence="5">TF-B3 domain-containing protein</fullName>
    </recommendedName>
</protein>
<evidence type="ECO:0000256" key="2">
    <source>
        <dbReference type="ARBA" id="ARBA00023125"/>
    </source>
</evidence>
<keyword evidence="1" id="KW-0805">Transcription regulation</keyword>
<evidence type="ECO:0000256" key="1">
    <source>
        <dbReference type="ARBA" id="ARBA00023015"/>
    </source>
</evidence>
<dbReference type="EMBL" id="CM026431">
    <property type="protein sequence ID" value="KAG0559420.1"/>
    <property type="molecule type" value="Genomic_DNA"/>
</dbReference>
<sequence>LPLLLRIHASPWDPFLIFCFADAIAIPPQDIPTAYWRAVGDTRFDGPWYNLAGPLETVKVKSARYTSSKQTFCHFTKGWVDFVALNHLKMGDTLVFAEVSEAEFEVRKL</sequence>
<dbReference type="PROSITE" id="PS50863">
    <property type="entry name" value="B3"/>
    <property type="match status" value="1"/>
</dbReference>
<keyword evidence="3" id="KW-0804">Transcription</keyword>
<name>A0A8T0GK84_CERPU</name>
<evidence type="ECO:0000313" key="7">
    <source>
        <dbReference type="Proteomes" id="UP000822688"/>
    </source>
</evidence>
<organism evidence="6 7">
    <name type="scientific">Ceratodon purpureus</name>
    <name type="common">Fire moss</name>
    <name type="synonym">Dicranum purpureum</name>
    <dbReference type="NCBI Taxonomy" id="3225"/>
    <lineage>
        <taxon>Eukaryota</taxon>
        <taxon>Viridiplantae</taxon>
        <taxon>Streptophyta</taxon>
        <taxon>Embryophyta</taxon>
        <taxon>Bryophyta</taxon>
        <taxon>Bryophytina</taxon>
        <taxon>Bryopsida</taxon>
        <taxon>Dicranidae</taxon>
        <taxon>Pseudoditrichales</taxon>
        <taxon>Ditrichaceae</taxon>
        <taxon>Ceratodon</taxon>
    </lineage>
</organism>
<gene>
    <name evidence="6" type="ORF">KC19_10G103100</name>
</gene>
<evidence type="ECO:0000256" key="3">
    <source>
        <dbReference type="ARBA" id="ARBA00023163"/>
    </source>
</evidence>
<dbReference type="SUPFAM" id="SSF101936">
    <property type="entry name" value="DNA-binding pseudobarrel domain"/>
    <property type="match status" value="1"/>
</dbReference>
<proteinExistence type="predicted"/>
<keyword evidence="7" id="KW-1185">Reference proteome</keyword>
<dbReference type="Proteomes" id="UP000822688">
    <property type="component" value="Chromosome 10"/>
</dbReference>
<evidence type="ECO:0000313" key="6">
    <source>
        <dbReference type="EMBL" id="KAG0559420.1"/>
    </source>
</evidence>
<dbReference type="Gene3D" id="2.40.330.10">
    <property type="entry name" value="DNA-binding pseudobarrel domain"/>
    <property type="match status" value="1"/>
</dbReference>
<dbReference type="InterPro" id="IPR015300">
    <property type="entry name" value="DNA-bd_pseudobarrel_sf"/>
</dbReference>
<feature type="domain" description="TF-B3" evidence="5">
    <location>
        <begin position="75"/>
        <end position="109"/>
    </location>
</feature>
<dbReference type="AlphaFoldDB" id="A0A8T0GK84"/>
<comment type="caution">
    <text evidence="6">The sequence shown here is derived from an EMBL/GenBank/DDBJ whole genome shotgun (WGS) entry which is preliminary data.</text>
</comment>
<dbReference type="InterPro" id="IPR003340">
    <property type="entry name" value="B3_DNA-bd"/>
</dbReference>
<reference evidence="6" key="1">
    <citation type="submission" date="2020-06" db="EMBL/GenBank/DDBJ databases">
        <title>WGS assembly of Ceratodon purpureus strain R40.</title>
        <authorList>
            <person name="Carey S.B."/>
            <person name="Jenkins J."/>
            <person name="Shu S."/>
            <person name="Lovell J.T."/>
            <person name="Sreedasyam A."/>
            <person name="Maumus F."/>
            <person name="Tiley G.P."/>
            <person name="Fernandez-Pozo N."/>
            <person name="Barry K."/>
            <person name="Chen C."/>
            <person name="Wang M."/>
            <person name="Lipzen A."/>
            <person name="Daum C."/>
            <person name="Saski C.A."/>
            <person name="Payton A.C."/>
            <person name="Mcbreen J.C."/>
            <person name="Conrad R.E."/>
            <person name="Kollar L.M."/>
            <person name="Olsson S."/>
            <person name="Huttunen S."/>
            <person name="Landis J.B."/>
            <person name="Wickett N.J."/>
            <person name="Johnson M.G."/>
            <person name="Rensing S.A."/>
            <person name="Grimwood J."/>
            <person name="Schmutz J."/>
            <person name="Mcdaniel S.F."/>
        </authorList>
    </citation>
    <scope>NUCLEOTIDE SEQUENCE</scope>
    <source>
        <strain evidence="6">R40</strain>
    </source>
</reference>
<keyword evidence="2" id="KW-0238">DNA-binding</keyword>